<sequence>MAYSVPVSSTNSARRTQSRGDSNAVSRRRIRSRADQDHASAPLAPIAFVLIFVTNLSVPLPHPSRRSLITQGLRPHTVPGDADVYRADADADVFGKFASSTDSFHFPASSPHISLLRTSSEQGHLKDGRMALHKRTPMSSDRRSNALSSPPFIQPSSPRTYPRSSSGTPLASSLRFSTRSPYPPSSLSCLSSLVPGPAVSPPSPTSLSVSPPNFAPSSSRFPS</sequence>
<keyword evidence="2" id="KW-1185">Reference proteome</keyword>
<dbReference type="EMBL" id="ML208373">
    <property type="protein sequence ID" value="TFK67537.1"/>
    <property type="molecule type" value="Genomic_DNA"/>
</dbReference>
<evidence type="ECO:0000313" key="2">
    <source>
        <dbReference type="Proteomes" id="UP000308600"/>
    </source>
</evidence>
<reference evidence="1 2" key="1">
    <citation type="journal article" date="2019" name="Nat. Ecol. Evol.">
        <title>Megaphylogeny resolves global patterns of mushroom evolution.</title>
        <authorList>
            <person name="Varga T."/>
            <person name="Krizsan K."/>
            <person name="Foldi C."/>
            <person name="Dima B."/>
            <person name="Sanchez-Garcia M."/>
            <person name="Sanchez-Ramirez S."/>
            <person name="Szollosi G.J."/>
            <person name="Szarkandi J.G."/>
            <person name="Papp V."/>
            <person name="Albert L."/>
            <person name="Andreopoulos W."/>
            <person name="Angelini C."/>
            <person name="Antonin V."/>
            <person name="Barry K.W."/>
            <person name="Bougher N.L."/>
            <person name="Buchanan P."/>
            <person name="Buyck B."/>
            <person name="Bense V."/>
            <person name="Catcheside P."/>
            <person name="Chovatia M."/>
            <person name="Cooper J."/>
            <person name="Damon W."/>
            <person name="Desjardin D."/>
            <person name="Finy P."/>
            <person name="Geml J."/>
            <person name="Haridas S."/>
            <person name="Hughes K."/>
            <person name="Justo A."/>
            <person name="Karasinski D."/>
            <person name="Kautmanova I."/>
            <person name="Kiss B."/>
            <person name="Kocsube S."/>
            <person name="Kotiranta H."/>
            <person name="LaButti K.M."/>
            <person name="Lechner B.E."/>
            <person name="Liimatainen K."/>
            <person name="Lipzen A."/>
            <person name="Lukacs Z."/>
            <person name="Mihaltcheva S."/>
            <person name="Morgado L.N."/>
            <person name="Niskanen T."/>
            <person name="Noordeloos M.E."/>
            <person name="Ohm R.A."/>
            <person name="Ortiz-Santana B."/>
            <person name="Ovrebo C."/>
            <person name="Racz N."/>
            <person name="Riley R."/>
            <person name="Savchenko A."/>
            <person name="Shiryaev A."/>
            <person name="Soop K."/>
            <person name="Spirin V."/>
            <person name="Szebenyi C."/>
            <person name="Tomsovsky M."/>
            <person name="Tulloss R.E."/>
            <person name="Uehling J."/>
            <person name="Grigoriev I.V."/>
            <person name="Vagvolgyi C."/>
            <person name="Papp T."/>
            <person name="Martin F.M."/>
            <person name="Miettinen O."/>
            <person name="Hibbett D.S."/>
            <person name="Nagy L.G."/>
        </authorList>
    </citation>
    <scope>NUCLEOTIDE SEQUENCE [LARGE SCALE GENOMIC DNA]</scope>
    <source>
        <strain evidence="1 2">NL-1719</strain>
    </source>
</reference>
<proteinExistence type="predicted"/>
<gene>
    <name evidence="1" type="ORF">BDN72DRAFT_92883</name>
</gene>
<evidence type="ECO:0000313" key="1">
    <source>
        <dbReference type="EMBL" id="TFK67537.1"/>
    </source>
</evidence>
<name>A0ACD3ARI8_9AGAR</name>
<organism evidence="1 2">
    <name type="scientific">Pluteus cervinus</name>
    <dbReference type="NCBI Taxonomy" id="181527"/>
    <lineage>
        <taxon>Eukaryota</taxon>
        <taxon>Fungi</taxon>
        <taxon>Dikarya</taxon>
        <taxon>Basidiomycota</taxon>
        <taxon>Agaricomycotina</taxon>
        <taxon>Agaricomycetes</taxon>
        <taxon>Agaricomycetidae</taxon>
        <taxon>Agaricales</taxon>
        <taxon>Pluteineae</taxon>
        <taxon>Pluteaceae</taxon>
        <taxon>Pluteus</taxon>
    </lineage>
</organism>
<dbReference type="Proteomes" id="UP000308600">
    <property type="component" value="Unassembled WGS sequence"/>
</dbReference>
<accession>A0ACD3ARI8</accession>
<protein>
    <submittedName>
        <fullName evidence="1">Uncharacterized protein</fullName>
    </submittedName>
</protein>